<evidence type="ECO:0000313" key="7">
    <source>
        <dbReference type="Proteomes" id="UP000317422"/>
    </source>
</evidence>
<organism evidence="6 7">
    <name type="scientific">Haloactinospora alba</name>
    <dbReference type="NCBI Taxonomy" id="405555"/>
    <lineage>
        <taxon>Bacteria</taxon>
        <taxon>Bacillati</taxon>
        <taxon>Actinomycetota</taxon>
        <taxon>Actinomycetes</taxon>
        <taxon>Streptosporangiales</taxon>
        <taxon>Nocardiopsidaceae</taxon>
        <taxon>Haloactinospora</taxon>
    </lineage>
</organism>
<dbReference type="InterPro" id="IPR005119">
    <property type="entry name" value="LysR_subst-bd"/>
</dbReference>
<dbReference type="CDD" id="cd08423">
    <property type="entry name" value="PBP2_LTTR_like_6"/>
    <property type="match status" value="1"/>
</dbReference>
<dbReference type="Proteomes" id="UP000317422">
    <property type="component" value="Unassembled WGS sequence"/>
</dbReference>
<comment type="similarity">
    <text evidence="1">Belongs to the LysR transcriptional regulatory family.</text>
</comment>
<name>A0A543N9P1_9ACTN</name>
<dbReference type="Pfam" id="PF00126">
    <property type="entry name" value="HTH_1"/>
    <property type="match status" value="1"/>
</dbReference>
<protein>
    <submittedName>
        <fullName evidence="6">DNA-binding transcriptional LysR family regulator</fullName>
    </submittedName>
</protein>
<feature type="domain" description="HTH lysR-type" evidence="5">
    <location>
        <begin position="27"/>
        <end position="79"/>
    </location>
</feature>
<gene>
    <name evidence="6" type="ORF">FHX37_3873</name>
</gene>
<accession>A0A543N9P1</accession>
<dbReference type="InterPro" id="IPR036390">
    <property type="entry name" value="WH_DNA-bd_sf"/>
</dbReference>
<evidence type="ECO:0000256" key="4">
    <source>
        <dbReference type="ARBA" id="ARBA00023163"/>
    </source>
</evidence>
<evidence type="ECO:0000256" key="2">
    <source>
        <dbReference type="ARBA" id="ARBA00023015"/>
    </source>
</evidence>
<keyword evidence="4" id="KW-0804">Transcription</keyword>
<reference evidence="6 7" key="1">
    <citation type="submission" date="2019-06" db="EMBL/GenBank/DDBJ databases">
        <title>Sequencing the genomes of 1000 actinobacteria strains.</title>
        <authorList>
            <person name="Klenk H.-P."/>
        </authorList>
    </citation>
    <scope>NUCLEOTIDE SEQUENCE [LARGE SCALE GENOMIC DNA]</scope>
    <source>
        <strain evidence="6 7">DSM 45015</strain>
    </source>
</reference>
<evidence type="ECO:0000313" key="6">
    <source>
        <dbReference type="EMBL" id="TQN28528.1"/>
    </source>
</evidence>
<dbReference type="GO" id="GO:0003677">
    <property type="term" value="F:DNA binding"/>
    <property type="evidence" value="ECO:0007669"/>
    <property type="project" value="UniProtKB-KW"/>
</dbReference>
<evidence type="ECO:0000259" key="5">
    <source>
        <dbReference type="PROSITE" id="PS50931"/>
    </source>
</evidence>
<dbReference type="AlphaFoldDB" id="A0A543N9P1"/>
<dbReference type="InterPro" id="IPR000847">
    <property type="entry name" value="LysR_HTH_N"/>
</dbReference>
<dbReference type="Gene3D" id="1.10.10.10">
    <property type="entry name" value="Winged helix-like DNA-binding domain superfamily/Winged helix DNA-binding domain"/>
    <property type="match status" value="1"/>
</dbReference>
<dbReference type="PROSITE" id="PS50931">
    <property type="entry name" value="HTH_LYSR"/>
    <property type="match status" value="1"/>
</dbReference>
<dbReference type="InterPro" id="IPR036388">
    <property type="entry name" value="WH-like_DNA-bd_sf"/>
</dbReference>
<keyword evidence="7" id="KW-1185">Reference proteome</keyword>
<proteinExistence type="inferred from homology"/>
<evidence type="ECO:0000256" key="3">
    <source>
        <dbReference type="ARBA" id="ARBA00023125"/>
    </source>
</evidence>
<keyword evidence="2" id="KW-0805">Transcription regulation</keyword>
<dbReference type="GO" id="GO:0032993">
    <property type="term" value="C:protein-DNA complex"/>
    <property type="evidence" value="ECO:0007669"/>
    <property type="project" value="TreeGrafter"/>
</dbReference>
<dbReference type="GO" id="GO:0003700">
    <property type="term" value="F:DNA-binding transcription factor activity"/>
    <property type="evidence" value="ECO:0007669"/>
    <property type="project" value="InterPro"/>
</dbReference>
<dbReference type="PANTHER" id="PTHR30346:SF29">
    <property type="entry name" value="LYSR SUBSTRATE-BINDING"/>
    <property type="match status" value="1"/>
</dbReference>
<keyword evidence="3 6" id="KW-0238">DNA-binding</keyword>
<dbReference type="SUPFAM" id="SSF53850">
    <property type="entry name" value="Periplasmic binding protein-like II"/>
    <property type="match status" value="1"/>
</dbReference>
<evidence type="ECO:0000256" key="1">
    <source>
        <dbReference type="ARBA" id="ARBA00009437"/>
    </source>
</evidence>
<comment type="caution">
    <text evidence="6">The sequence shown here is derived from an EMBL/GenBank/DDBJ whole genome shotgun (WGS) entry which is preliminary data.</text>
</comment>
<dbReference type="Pfam" id="PF03466">
    <property type="entry name" value="LysR_substrate"/>
    <property type="match status" value="1"/>
</dbReference>
<sequence length="330" mass="35356">MELIKPEEKQTFMHETVQNGCMIDPKLRVLQMVHHHGTVTAAAEALHYTPSAVSHQLRQLAAELGVELMTQSGRGIRLTAAAATVLRHADALYAQAERAHAELAAATDEPGGSFTLCGFSTAATHLLPPAAATLRDHYPHLSVRVIEAEPARCFDLLLAGDADLALLIATADTPPTSDTRFEQHPLLDDPLDLVVPSQHPLTARSTVTLADAANEPWILGSPGSTYHHLVRTACAAAGFTPDIAHYADEWDTGTALVAHDFGIILVPRLARLHESWPVARIPLHGDPAPVRRIIAATRLGSREHPVVTAALNTITTTATALDPSPRHPGD</sequence>
<dbReference type="Gene3D" id="3.40.190.10">
    <property type="entry name" value="Periplasmic binding protein-like II"/>
    <property type="match status" value="2"/>
</dbReference>
<dbReference type="EMBL" id="VFQC01000002">
    <property type="protein sequence ID" value="TQN28528.1"/>
    <property type="molecule type" value="Genomic_DNA"/>
</dbReference>
<dbReference type="SUPFAM" id="SSF46785">
    <property type="entry name" value="Winged helix' DNA-binding domain"/>
    <property type="match status" value="1"/>
</dbReference>
<dbReference type="PANTHER" id="PTHR30346">
    <property type="entry name" value="TRANSCRIPTIONAL DUAL REGULATOR HCAR-RELATED"/>
    <property type="match status" value="1"/>
</dbReference>